<evidence type="ECO:0000256" key="1">
    <source>
        <dbReference type="SAM" id="MobiDB-lite"/>
    </source>
</evidence>
<evidence type="ECO:0000313" key="2">
    <source>
        <dbReference type="EMBL" id="TQO38214.1"/>
    </source>
</evidence>
<protein>
    <recommendedName>
        <fullName evidence="4">Secreted protein</fullName>
    </recommendedName>
</protein>
<organism evidence="2 3">
    <name type="scientific">Arenibacter algicola</name>
    <dbReference type="NCBI Taxonomy" id="616991"/>
    <lineage>
        <taxon>Bacteria</taxon>
        <taxon>Pseudomonadati</taxon>
        <taxon>Bacteroidota</taxon>
        <taxon>Flavobacteriia</taxon>
        <taxon>Flavobacteriales</taxon>
        <taxon>Flavobacteriaceae</taxon>
        <taxon>Arenibacter</taxon>
    </lineage>
</organism>
<proteinExistence type="predicted"/>
<dbReference type="EMBL" id="VHIF01000001">
    <property type="protein sequence ID" value="TQO38214.1"/>
    <property type="molecule type" value="Genomic_DNA"/>
</dbReference>
<name>A0ABY3ADL2_9FLAO</name>
<comment type="caution">
    <text evidence="2">The sequence shown here is derived from an EMBL/GenBank/DDBJ whole genome shotgun (WGS) entry which is preliminary data.</text>
</comment>
<dbReference type="RefSeq" id="WP_142189881.1">
    <property type="nucleotide sequence ID" value="NZ_VHIF01000001.1"/>
</dbReference>
<evidence type="ECO:0008006" key="4">
    <source>
        <dbReference type="Google" id="ProtNLM"/>
    </source>
</evidence>
<keyword evidence="3" id="KW-1185">Reference proteome</keyword>
<accession>A0ABY3ADL2</accession>
<feature type="region of interest" description="Disordered" evidence="1">
    <location>
        <begin position="26"/>
        <end position="86"/>
    </location>
</feature>
<feature type="compositionally biased region" description="Basic and acidic residues" evidence="1">
    <location>
        <begin position="42"/>
        <end position="63"/>
    </location>
</feature>
<evidence type="ECO:0000313" key="3">
    <source>
        <dbReference type="Proteomes" id="UP000315363"/>
    </source>
</evidence>
<dbReference type="Proteomes" id="UP000315363">
    <property type="component" value="Unassembled WGS sequence"/>
</dbReference>
<sequence>MQNSRITHLVALTTFVLFCLSCREPLGEQQGTTPPENAVPSSKKDDVKKKEPEKVLPQRDKNIPTKSKNGQKPRARDTLAPKIALS</sequence>
<gene>
    <name evidence="2" type="ORF">GQ41_2857</name>
</gene>
<reference evidence="2 3" key="1">
    <citation type="submission" date="2019-06" db="EMBL/GenBank/DDBJ databases">
        <title>A large-scale integrated study on North Sea by COGITO (Coastal Microbe Genomic &amp; Taxonomic Observatory).</title>
        <authorList>
            <person name="Teeling H."/>
        </authorList>
    </citation>
    <scope>NUCLEOTIDE SEQUENCE [LARGE SCALE GENOMIC DNA]</scope>
    <source>
        <strain evidence="2 3">MAR_2009_79</strain>
    </source>
</reference>